<feature type="compositionally biased region" description="Basic and acidic residues" evidence="3">
    <location>
        <begin position="902"/>
        <end position="912"/>
    </location>
</feature>
<feature type="domain" description="MobA/MobL protein" evidence="4">
    <location>
        <begin position="309"/>
        <end position="472"/>
    </location>
</feature>
<feature type="compositionally biased region" description="Low complexity" evidence="3">
    <location>
        <begin position="746"/>
        <end position="764"/>
    </location>
</feature>
<evidence type="ECO:0000256" key="3">
    <source>
        <dbReference type="SAM" id="MobiDB-lite"/>
    </source>
</evidence>
<evidence type="ECO:0000313" key="5">
    <source>
        <dbReference type="EMBL" id="MFC5507832.1"/>
    </source>
</evidence>
<sequence length="1020" mass="112995">MSALDQLSRSLRTSTEFGSAGSLKSMDPGRNGAFAATPGSTGKRTAVQITAGDFRASTQSAHPNMVFAYDNPSVRFGDRTRASSRPVSKDGAISFHFSHSYMSKTSPIQNLIREFNGGRSHFNSKAGDHLEYIEREGAAEALGLRKRYDGTDIFLDNFDAIEEHVAQLSAQEQQDYLERAGAAEKIQLRNLKDVEIDALRTASFGTIGATIEERHHFWREVEKLEADPRGDKVQLRIDYDQALWNRVLANLKAAPDPLKKELERHATAGAPEVITLDQVPTPKAFAIYKWAYGIDQDFPIEIEPGRGGRIQNRIIAELPHELDPHERVTIVRDFTNKLTEKGLPFWAVIHAPDENNDRRNYHVHIVYYDRPAARMADPSNPTKLVWDFEVAEQKRFPNRHVREVRPHLQSKDRDASAKGWVKTLRQYWEAVSNAAMEDAGLKKRYDARTYKEMGIALEPLKHIPSKTFNKERKGELTPDGIALARRQWDVVLEKVIAENFRMTALRRRNIAKNAERVERLITRMNPNKALASREVQRIAKIADKYAVLLGMAELCQDITRVVVDRVASRAKLVFHAAFGDTGKKPRGRPRKNPLPLKGPAKALPSEAEEARLFLKTVIPEAQRLDRRNRDEMHQVRQRLAIMSQRLEHFERDPAQHPQDRRRPGYVDLDRFDPSPEELARQREETMQRFQESVGALAERNLSEALKAAVNEASPLPPTASVTVDTPTAAPVREQPSVPAPAPAPEVAPTAAPAAPARGPGSRPAYLDEKNPKGTRFRYEPFSYRPDRPQNTKSRASTWKPSGPKLEPVTPQPTPAATAVKPAVSAPATQPQATRPPTASTPPVAANPPARANTPSPAAALSAAPRAEVPKPVVTAKPVAAPTAPVAAKPSVPREAPQPAVPKIEKPVVRAPERPATPAPAAKPEPRGTVTLTQKPVLPPKIISGMIIEGKKTQPLQVEKTKTETSIAPPATDQKASKSEQMTLPLGRPEQPVPSVPTFPKKPSDKKGRKKGPDRNEGPER</sequence>
<comment type="similarity">
    <text evidence="1">Belongs to the MobA/MobL family.</text>
</comment>
<feature type="region of interest" description="Disordered" evidence="3">
    <location>
        <begin position="581"/>
        <end position="602"/>
    </location>
</feature>
<evidence type="ECO:0000313" key="6">
    <source>
        <dbReference type="Proteomes" id="UP001596060"/>
    </source>
</evidence>
<feature type="region of interest" description="Disordered" evidence="3">
    <location>
        <begin position="730"/>
        <end position="1020"/>
    </location>
</feature>
<feature type="compositionally biased region" description="Low complexity" evidence="3">
    <location>
        <begin position="593"/>
        <end position="602"/>
    </location>
</feature>
<evidence type="ECO:0000259" key="4">
    <source>
        <dbReference type="Pfam" id="PF03389"/>
    </source>
</evidence>
<feature type="region of interest" description="Disordered" evidence="3">
    <location>
        <begin position="649"/>
        <end position="672"/>
    </location>
</feature>
<reference evidence="6" key="1">
    <citation type="journal article" date="2019" name="Int. J. Syst. Evol. Microbiol.">
        <title>The Global Catalogue of Microorganisms (GCM) 10K type strain sequencing project: providing services to taxonomists for standard genome sequencing and annotation.</title>
        <authorList>
            <consortium name="The Broad Institute Genomics Platform"/>
            <consortium name="The Broad Institute Genome Sequencing Center for Infectious Disease"/>
            <person name="Wu L."/>
            <person name="Ma J."/>
        </authorList>
    </citation>
    <scope>NUCLEOTIDE SEQUENCE [LARGE SCALE GENOMIC DNA]</scope>
    <source>
        <strain evidence="6">CCUG 43117</strain>
    </source>
</reference>
<dbReference type="InterPro" id="IPR000637">
    <property type="entry name" value="HMGI/Y_DNA-bd_CS"/>
</dbReference>
<dbReference type="InterPro" id="IPR005053">
    <property type="entry name" value="MobA_MobL"/>
</dbReference>
<dbReference type="PROSITE" id="PS00354">
    <property type="entry name" value="HMGI_Y"/>
    <property type="match status" value="1"/>
</dbReference>
<keyword evidence="2" id="KW-0184">Conjugation</keyword>
<dbReference type="Proteomes" id="UP001596060">
    <property type="component" value="Unassembled WGS sequence"/>
</dbReference>
<feature type="compositionally biased region" description="Basic and acidic residues" evidence="3">
    <location>
        <begin position="1001"/>
        <end position="1020"/>
    </location>
</feature>
<name>A0ABW0P8P4_9HYPH</name>
<evidence type="ECO:0000256" key="1">
    <source>
        <dbReference type="ARBA" id="ARBA00010873"/>
    </source>
</evidence>
<accession>A0ABW0P8P4</accession>
<feature type="region of interest" description="Disordered" evidence="3">
    <location>
        <begin position="15"/>
        <end position="42"/>
    </location>
</feature>
<dbReference type="RefSeq" id="WP_377817574.1">
    <property type="nucleotide sequence ID" value="NZ_JBHSLU010000073.1"/>
</dbReference>
<evidence type="ECO:0000256" key="2">
    <source>
        <dbReference type="ARBA" id="ARBA00022971"/>
    </source>
</evidence>
<dbReference type="EMBL" id="JBHSLU010000073">
    <property type="protein sequence ID" value="MFC5507832.1"/>
    <property type="molecule type" value="Genomic_DNA"/>
</dbReference>
<gene>
    <name evidence="5" type="ORF">ACFPN9_21540</name>
</gene>
<keyword evidence="6" id="KW-1185">Reference proteome</keyword>
<dbReference type="Pfam" id="PF03389">
    <property type="entry name" value="MobA_MobL"/>
    <property type="match status" value="1"/>
</dbReference>
<dbReference type="Gene3D" id="3.30.930.30">
    <property type="match status" value="1"/>
</dbReference>
<organism evidence="5 6">
    <name type="scientific">Bosea massiliensis</name>
    <dbReference type="NCBI Taxonomy" id="151419"/>
    <lineage>
        <taxon>Bacteria</taxon>
        <taxon>Pseudomonadati</taxon>
        <taxon>Pseudomonadota</taxon>
        <taxon>Alphaproteobacteria</taxon>
        <taxon>Hyphomicrobiales</taxon>
        <taxon>Boseaceae</taxon>
        <taxon>Bosea</taxon>
    </lineage>
</organism>
<protein>
    <submittedName>
        <fullName evidence="5">MobA/MobL family protein</fullName>
    </submittedName>
</protein>
<feature type="compositionally biased region" description="Low complexity" evidence="3">
    <location>
        <begin position="814"/>
        <end position="892"/>
    </location>
</feature>
<comment type="caution">
    <text evidence="5">The sequence shown here is derived from an EMBL/GenBank/DDBJ whole genome shotgun (WGS) entry which is preliminary data.</text>
</comment>
<proteinExistence type="inferred from homology"/>
<feature type="compositionally biased region" description="Polar residues" evidence="3">
    <location>
        <begin position="790"/>
        <end position="799"/>
    </location>
</feature>